<organism evidence="2 3">
    <name type="scientific">Holothuria leucospilota</name>
    <name type="common">Black long sea cucumber</name>
    <name type="synonym">Mertensiothuria leucospilota</name>
    <dbReference type="NCBI Taxonomy" id="206669"/>
    <lineage>
        <taxon>Eukaryota</taxon>
        <taxon>Metazoa</taxon>
        <taxon>Echinodermata</taxon>
        <taxon>Eleutherozoa</taxon>
        <taxon>Echinozoa</taxon>
        <taxon>Holothuroidea</taxon>
        <taxon>Aspidochirotacea</taxon>
        <taxon>Aspidochirotida</taxon>
        <taxon>Holothuriidae</taxon>
        <taxon>Holothuria</taxon>
    </lineage>
</organism>
<evidence type="ECO:0000313" key="3">
    <source>
        <dbReference type="Proteomes" id="UP001152320"/>
    </source>
</evidence>
<comment type="caution">
    <text evidence="2">The sequence shown here is derived from an EMBL/GenBank/DDBJ whole genome shotgun (WGS) entry which is preliminary data.</text>
</comment>
<evidence type="ECO:0000256" key="1">
    <source>
        <dbReference type="SAM" id="MobiDB-lite"/>
    </source>
</evidence>
<feature type="region of interest" description="Disordered" evidence="1">
    <location>
        <begin position="209"/>
        <end position="247"/>
    </location>
</feature>
<evidence type="ECO:0000313" key="2">
    <source>
        <dbReference type="EMBL" id="KAJ8040445.1"/>
    </source>
</evidence>
<proteinExistence type="predicted"/>
<keyword evidence="3" id="KW-1185">Reference proteome</keyword>
<dbReference type="EMBL" id="JAIZAY010000006">
    <property type="protein sequence ID" value="KAJ8040445.1"/>
    <property type="molecule type" value="Genomic_DNA"/>
</dbReference>
<dbReference type="AlphaFoldDB" id="A0A9Q1C957"/>
<sequence length="247" mass="28095">MDLKDKIYFLREELEAAVLNPLIRPKLWYRAGKGIIGDSRSHDWVLEIDFLWMKIEFRAECTRLITELGEAEYPHWPRLSAITALEKVVVKLDDCLKAVTERSEDQEALDWNERDYVIDYLPNKDLMYMSKEEEELMIAALEKVESWKGPKYSNQLFEKNGPLVNRLNVVWRARLLPPPPQIDCPKSNDPSSTPENVVAVNASEVGLVVGSKRKYSETGPGISAEVKEDPNPTDNGHSDLGKGVSEP</sequence>
<feature type="compositionally biased region" description="Basic and acidic residues" evidence="1">
    <location>
        <begin position="225"/>
        <end position="240"/>
    </location>
</feature>
<dbReference type="Proteomes" id="UP001152320">
    <property type="component" value="Chromosome 6"/>
</dbReference>
<reference evidence="2" key="1">
    <citation type="submission" date="2021-10" db="EMBL/GenBank/DDBJ databases">
        <title>Tropical sea cucumber genome reveals ecological adaptation and Cuvierian tubules defense mechanism.</title>
        <authorList>
            <person name="Chen T."/>
        </authorList>
    </citation>
    <scope>NUCLEOTIDE SEQUENCE</scope>
    <source>
        <strain evidence="2">Nanhai2018</strain>
        <tissue evidence="2">Muscle</tissue>
    </source>
</reference>
<accession>A0A9Q1C957</accession>
<name>A0A9Q1C957_HOLLE</name>
<protein>
    <submittedName>
        <fullName evidence="2">Uncharacterized protein</fullName>
    </submittedName>
</protein>
<gene>
    <name evidence="2" type="ORF">HOLleu_14740</name>
</gene>